<dbReference type="SUPFAM" id="SSF51230">
    <property type="entry name" value="Single hybrid motif"/>
    <property type="match status" value="1"/>
</dbReference>
<keyword evidence="5" id="KW-0012">Acyltransferase</keyword>
<dbReference type="GO" id="GO:0005737">
    <property type="term" value="C:cytoplasm"/>
    <property type="evidence" value="ECO:0007669"/>
    <property type="project" value="TreeGrafter"/>
</dbReference>
<dbReference type="GO" id="GO:0016407">
    <property type="term" value="F:acetyltransferase activity"/>
    <property type="evidence" value="ECO:0007669"/>
    <property type="project" value="TreeGrafter"/>
</dbReference>
<proteinExistence type="predicted"/>
<dbReference type="InterPro" id="IPR003016">
    <property type="entry name" value="2-oxoA_DH_lipoyl-BS"/>
</dbReference>
<dbReference type="InterPro" id="IPR000089">
    <property type="entry name" value="Biotin_lipoyl"/>
</dbReference>
<protein>
    <recommendedName>
        <fullName evidence="6">Lipoyl-binding domain-containing protein</fullName>
    </recommendedName>
</protein>
<reference evidence="7 8" key="1">
    <citation type="submission" date="2015-12" db="EMBL/GenBank/DDBJ databases">
        <title>Draft genome sequence of Mesorhizobium sp. UFLA 01-765, a multitolerant efficient symbiont and plant-growth promoting strain isolated from Zn-mining soil using Leucaena leucocephala as a trap plant.</title>
        <authorList>
            <person name="Rangel W.M."/>
            <person name="Thijs S."/>
            <person name="Longatti S.M."/>
            <person name="Moreira F.M."/>
            <person name="Weyens N."/>
            <person name="Vangronsveld J."/>
            <person name="Van Hamme J.D."/>
            <person name="Bottos E.M."/>
            <person name="Rineau F."/>
        </authorList>
    </citation>
    <scope>NUCLEOTIDE SEQUENCE [LARGE SCALE GENOMIC DNA]</scope>
    <source>
        <strain evidence="7 8">UFLA 01-765</strain>
    </source>
</reference>
<comment type="cofactor">
    <cofactor evidence="1">
        <name>(R)-lipoate</name>
        <dbReference type="ChEBI" id="CHEBI:83088"/>
    </cofactor>
</comment>
<name>A0A101KTD6_RHILI</name>
<dbReference type="PROSITE" id="PS50968">
    <property type="entry name" value="BIOTINYL_LIPOYL"/>
    <property type="match status" value="1"/>
</dbReference>
<keyword evidence="4" id="KW-0450">Lipoyl</keyword>
<keyword evidence="3" id="KW-0808">Transferase</keyword>
<dbReference type="CDD" id="cd06849">
    <property type="entry name" value="lipoyl_domain"/>
    <property type="match status" value="1"/>
</dbReference>
<dbReference type="EMBL" id="LPWA01000103">
    <property type="protein sequence ID" value="KUM26653.1"/>
    <property type="molecule type" value="Genomic_DNA"/>
</dbReference>
<evidence type="ECO:0000259" key="6">
    <source>
        <dbReference type="PROSITE" id="PS50968"/>
    </source>
</evidence>
<comment type="caution">
    <text evidence="7">The sequence shown here is derived from an EMBL/GenBank/DDBJ whole genome shotgun (WGS) entry which is preliminary data.</text>
</comment>
<organism evidence="7 8">
    <name type="scientific">Rhizobium loti</name>
    <name type="common">Mesorhizobium loti</name>
    <dbReference type="NCBI Taxonomy" id="381"/>
    <lineage>
        <taxon>Bacteria</taxon>
        <taxon>Pseudomonadati</taxon>
        <taxon>Pseudomonadota</taxon>
        <taxon>Alphaproteobacteria</taxon>
        <taxon>Hyphomicrobiales</taxon>
        <taxon>Phyllobacteriaceae</taxon>
        <taxon>Mesorhizobium</taxon>
    </lineage>
</organism>
<evidence type="ECO:0000313" key="7">
    <source>
        <dbReference type="EMBL" id="KUM26653.1"/>
    </source>
</evidence>
<feature type="domain" description="Lipoyl-binding" evidence="6">
    <location>
        <begin position="1"/>
        <end position="76"/>
    </location>
</feature>
<evidence type="ECO:0000256" key="4">
    <source>
        <dbReference type="ARBA" id="ARBA00022823"/>
    </source>
</evidence>
<accession>A0A101KTD6</accession>
<evidence type="ECO:0000256" key="3">
    <source>
        <dbReference type="ARBA" id="ARBA00022679"/>
    </source>
</evidence>
<comment type="subunit">
    <text evidence="2">Forms a 24-polypeptide structural core with octahedral symmetry.</text>
</comment>
<dbReference type="Proteomes" id="UP000053176">
    <property type="component" value="Unassembled WGS sequence"/>
</dbReference>
<evidence type="ECO:0000256" key="2">
    <source>
        <dbReference type="ARBA" id="ARBA00011484"/>
    </source>
</evidence>
<dbReference type="AlphaFoldDB" id="A0A101KTD6"/>
<evidence type="ECO:0000313" key="8">
    <source>
        <dbReference type="Proteomes" id="UP000053176"/>
    </source>
</evidence>
<dbReference type="Gene3D" id="2.40.50.100">
    <property type="match status" value="1"/>
</dbReference>
<dbReference type="PANTHER" id="PTHR43178">
    <property type="entry name" value="DIHYDROLIPOAMIDE ACETYLTRANSFERASE COMPONENT OF PYRUVATE DEHYDROGENASE COMPLEX"/>
    <property type="match status" value="1"/>
</dbReference>
<gene>
    <name evidence="7" type="ORF">AU467_20150</name>
</gene>
<dbReference type="Pfam" id="PF00364">
    <property type="entry name" value="Biotin_lipoyl"/>
    <property type="match status" value="1"/>
</dbReference>
<sequence>MLEVRIPKMGASTVDVDLTKWHVSVGSSVVAGQILAEIESEKTNIEIEAEAAGVVDEILVEEGAVTEVGTVICRIKTE</sequence>
<dbReference type="InterPro" id="IPR011053">
    <property type="entry name" value="Single_hybrid_motif"/>
</dbReference>
<dbReference type="InterPro" id="IPR050743">
    <property type="entry name" value="2-oxoacid_DH_E2_comp"/>
</dbReference>
<dbReference type="OrthoDB" id="9805770at2"/>
<dbReference type="PROSITE" id="PS00189">
    <property type="entry name" value="LIPOYL"/>
    <property type="match status" value="1"/>
</dbReference>
<dbReference type="PANTHER" id="PTHR43178:SF5">
    <property type="entry name" value="LIPOAMIDE ACYLTRANSFERASE COMPONENT OF BRANCHED-CHAIN ALPHA-KETO ACID DEHYDROGENASE COMPLEX, MITOCHONDRIAL"/>
    <property type="match status" value="1"/>
</dbReference>
<evidence type="ECO:0000256" key="1">
    <source>
        <dbReference type="ARBA" id="ARBA00001938"/>
    </source>
</evidence>
<dbReference type="GO" id="GO:0031405">
    <property type="term" value="F:lipoic acid binding"/>
    <property type="evidence" value="ECO:0007669"/>
    <property type="project" value="TreeGrafter"/>
</dbReference>
<evidence type="ECO:0000256" key="5">
    <source>
        <dbReference type="ARBA" id="ARBA00023315"/>
    </source>
</evidence>